<comment type="subcellular location">
    <subcellularLocation>
        <location evidence="1">Nucleus</location>
    </subcellularLocation>
</comment>
<reference evidence="7 8" key="1">
    <citation type="journal article" date="2024" name="IMA Fungus">
        <title>IMA Genome - F19 : A genome assembly and annotation guide to empower mycologists, including annotated draft genome sequences of Ceratocystis pirilliformis, Diaporthe australafricana, Fusarium ophioides, Paecilomyces lecythidis, and Sporothrix stenoceras.</title>
        <authorList>
            <person name="Aylward J."/>
            <person name="Wilson A.M."/>
            <person name="Visagie C.M."/>
            <person name="Spraker J."/>
            <person name="Barnes I."/>
            <person name="Buitendag C."/>
            <person name="Ceriani C."/>
            <person name="Del Mar Angel L."/>
            <person name="du Plessis D."/>
            <person name="Fuchs T."/>
            <person name="Gasser K."/>
            <person name="Kramer D."/>
            <person name="Li W."/>
            <person name="Munsamy K."/>
            <person name="Piso A."/>
            <person name="Price J.L."/>
            <person name="Sonnekus B."/>
            <person name="Thomas C."/>
            <person name="van der Nest A."/>
            <person name="van Dijk A."/>
            <person name="van Heerden A."/>
            <person name="van Vuuren N."/>
            <person name="Yilmaz N."/>
            <person name="Duong T.A."/>
            <person name="van der Merwe N.A."/>
            <person name="Wingfield M.J."/>
            <person name="Wingfield B.D."/>
        </authorList>
    </citation>
    <scope>NUCLEOTIDE SEQUENCE [LARGE SCALE GENOMIC DNA]</scope>
    <source>
        <strain evidence="7 8">CMW 18167</strain>
    </source>
</reference>
<evidence type="ECO:0000313" key="7">
    <source>
        <dbReference type="EMBL" id="KAL1872167.1"/>
    </source>
</evidence>
<gene>
    <name evidence="7" type="ORF">Plec18167_006770</name>
</gene>
<dbReference type="SUPFAM" id="SSF51197">
    <property type="entry name" value="Clavaminate synthase-like"/>
    <property type="match status" value="1"/>
</dbReference>
<protein>
    <recommendedName>
        <fullName evidence="6">JmjC domain-containing protein</fullName>
    </recommendedName>
</protein>
<feature type="domain" description="JmjC" evidence="6">
    <location>
        <begin position="180"/>
        <end position="348"/>
    </location>
</feature>
<sequence>MPAQRPCAAFEPLPPDLDVTALVESTPNFEFAVRIHCDAIDEQGLENFEKLVLLHVVLGGKPLVIEGYEDRLEKWTFSEQWLRDNHATKTENARDLSNKTNIPMTIGHYLNSLPLLTDQWNAHNYKDPKRQRIYLKDIDCPPVWHDKLRELIPPLLFYFNESTGDAGGPGAKLEPNPHGAGTRLGNGIAKAGDLMSSLPPAMRADNLMCYIGHEGTYTPAHREMCASLGHNIMVEASSGLLERGKPTKPGSSIWFMTESKDRFLVSEYWLSTLGHDIEIEKHFAQINAWKAAPFKTYVVEQRPGDFILIPPLAPHQVWNRGTRTMKVAWNRTTVETLELALKEALPRARMVCRDEQYKNKAIIFFSLDKYSKLLRQVQERGLGGPKIRQLQKDFRRLLALYTKILLSESFSIERPDERNIQFLPYDSYVTCSYCRCNIFNRFLTCPSCVGKLPSGEEDNYDICMECYAMGRSCACISKLKWVQQFRWKELVEKHELWRKQIVNLGGLADNAIKTFHQERKDIHDAGKRTLAEICQDQLRKRPWVDITKPQALEAPEEEDPIDVDDEGRPRKRKKTRSEKKAKGKHSCHICRYAEATWKLASCAECKTKYCYGSLFRAFDIMPQQVMEEREWKCPKCQKICSCAACRRDPSMNPFEPKGTLLGHDTRKIADPRSVESLADFSHSNIAWLKKAGDGDFQNSRRLQRRLEEAEMLKSDQPVLGDHYVEPTRPTSGEASIPRVSGHGEIPVDPALAVGMQENAPIHVHSQGDIPIDPALGGGLDDPHLFVPKNGVLREDMRNAYEATEAITFEYPDPEGPSIAPDASQQTAWQPLSEIPENSHDPSTEAITMTDSNGKKRKRASEHVKVQNGFNMLYDGPGDDAPSRRKSSSSKKPGSKHKPAEQDQVSTALEAVRMLEDSIVVASDILNKDQKSFSVKAETQGRRRKSGGQDDDEFTPVKRDRRRSQKPEEPVRKKRNPPRATKNRTAPPAAPPIEIDDQRSDDSEEEAQPETVNPESLTYRHSSPSETSNGSAESVSDAAYPVPNDEPSHVPVKRVQLTEAEENRRAKLLAMQWAEGHFDDLEEEWSSPDERAGPVFPRRGGHNAQPTAKMGVSGKKGVSGTKNTVHVERNGNKRKARSSK</sequence>
<dbReference type="Pfam" id="PF02373">
    <property type="entry name" value="JmjC"/>
    <property type="match status" value="1"/>
</dbReference>
<evidence type="ECO:0000256" key="3">
    <source>
        <dbReference type="ARBA" id="ARBA00023163"/>
    </source>
</evidence>
<evidence type="ECO:0000259" key="6">
    <source>
        <dbReference type="PROSITE" id="PS51184"/>
    </source>
</evidence>
<comment type="caution">
    <text evidence="7">The sequence shown here is derived from an EMBL/GenBank/DDBJ whole genome shotgun (WGS) entry which is preliminary data.</text>
</comment>
<evidence type="ECO:0000256" key="4">
    <source>
        <dbReference type="ARBA" id="ARBA00023242"/>
    </source>
</evidence>
<dbReference type="EMBL" id="JAVDPF010000025">
    <property type="protein sequence ID" value="KAL1872167.1"/>
    <property type="molecule type" value="Genomic_DNA"/>
</dbReference>
<feature type="region of interest" description="Disordered" evidence="5">
    <location>
        <begin position="809"/>
        <end position="907"/>
    </location>
</feature>
<evidence type="ECO:0000256" key="1">
    <source>
        <dbReference type="ARBA" id="ARBA00004123"/>
    </source>
</evidence>
<dbReference type="Gene3D" id="2.60.120.650">
    <property type="entry name" value="Cupin"/>
    <property type="match status" value="1"/>
</dbReference>
<evidence type="ECO:0000256" key="5">
    <source>
        <dbReference type="SAM" id="MobiDB-lite"/>
    </source>
</evidence>
<dbReference type="InterPro" id="IPR003347">
    <property type="entry name" value="JmjC_dom"/>
</dbReference>
<keyword evidence="8" id="KW-1185">Reference proteome</keyword>
<proteinExistence type="predicted"/>
<keyword evidence="3" id="KW-0804">Transcription</keyword>
<feature type="compositionally biased region" description="Acidic residues" evidence="5">
    <location>
        <begin position="554"/>
        <end position="565"/>
    </location>
</feature>
<feature type="compositionally biased region" description="Basic residues" evidence="5">
    <location>
        <begin position="883"/>
        <end position="896"/>
    </location>
</feature>
<dbReference type="Pfam" id="PF10497">
    <property type="entry name" value="zf-4CXXC_R1"/>
    <property type="match status" value="1"/>
</dbReference>
<feature type="compositionally biased region" description="Basic residues" evidence="5">
    <location>
        <begin position="569"/>
        <end position="578"/>
    </location>
</feature>
<name>A0ABR3X8Y9_9EURO</name>
<accession>A0ABR3X8Y9</accession>
<evidence type="ECO:0000256" key="2">
    <source>
        <dbReference type="ARBA" id="ARBA00023015"/>
    </source>
</evidence>
<dbReference type="PROSITE" id="PS51184">
    <property type="entry name" value="JMJC"/>
    <property type="match status" value="1"/>
</dbReference>
<feature type="compositionally biased region" description="Polar residues" evidence="5">
    <location>
        <begin position="1009"/>
        <end position="1033"/>
    </location>
</feature>
<feature type="compositionally biased region" description="Low complexity" evidence="5">
    <location>
        <begin position="1110"/>
        <end position="1119"/>
    </location>
</feature>
<evidence type="ECO:0000313" key="8">
    <source>
        <dbReference type="Proteomes" id="UP001583193"/>
    </source>
</evidence>
<feature type="region of interest" description="Disordered" evidence="5">
    <location>
        <begin position="1079"/>
        <end position="1139"/>
    </location>
</feature>
<keyword evidence="4" id="KW-0539">Nucleus</keyword>
<keyword evidence="2" id="KW-0805">Transcription regulation</keyword>
<organism evidence="7 8">
    <name type="scientific">Paecilomyces lecythidis</name>
    <dbReference type="NCBI Taxonomy" id="3004212"/>
    <lineage>
        <taxon>Eukaryota</taxon>
        <taxon>Fungi</taxon>
        <taxon>Dikarya</taxon>
        <taxon>Ascomycota</taxon>
        <taxon>Pezizomycotina</taxon>
        <taxon>Eurotiomycetes</taxon>
        <taxon>Eurotiomycetidae</taxon>
        <taxon>Eurotiales</taxon>
        <taxon>Thermoascaceae</taxon>
        <taxon>Paecilomyces</taxon>
    </lineage>
</organism>
<feature type="region of interest" description="Disordered" evidence="5">
    <location>
        <begin position="922"/>
        <end position="1057"/>
    </location>
</feature>
<dbReference type="SMART" id="SM00558">
    <property type="entry name" value="JmjC"/>
    <property type="match status" value="1"/>
</dbReference>
<dbReference type="InterPro" id="IPR018866">
    <property type="entry name" value="Znf-4CXXC_R1"/>
</dbReference>
<dbReference type="Proteomes" id="UP001583193">
    <property type="component" value="Unassembled WGS sequence"/>
</dbReference>
<feature type="region of interest" description="Disordered" evidence="5">
    <location>
        <begin position="549"/>
        <end position="578"/>
    </location>
</feature>